<keyword evidence="3 8" id="KW-1134">Transmembrane beta strand</keyword>
<evidence type="ECO:0000256" key="7">
    <source>
        <dbReference type="ARBA" id="ARBA00023237"/>
    </source>
</evidence>
<keyword evidence="2 8" id="KW-0813">Transport</keyword>
<dbReference type="InterPro" id="IPR039426">
    <property type="entry name" value="TonB-dep_rcpt-like"/>
</dbReference>
<dbReference type="SUPFAM" id="SSF49464">
    <property type="entry name" value="Carboxypeptidase regulatory domain-like"/>
    <property type="match status" value="1"/>
</dbReference>
<reference evidence="10 11" key="1">
    <citation type="submission" date="2019-07" db="EMBL/GenBank/DDBJ databases">
        <title>Whole genome shotgun sequence of Adhaeribacter aerolatus NBRC 106133.</title>
        <authorList>
            <person name="Hosoyama A."/>
            <person name="Uohara A."/>
            <person name="Ohji S."/>
            <person name="Ichikawa N."/>
        </authorList>
    </citation>
    <scope>NUCLEOTIDE SEQUENCE [LARGE SCALE GENOMIC DNA]</scope>
    <source>
        <strain evidence="10 11">NBRC 106133</strain>
    </source>
</reference>
<dbReference type="FunFam" id="2.170.130.10:FF:000003">
    <property type="entry name" value="SusC/RagA family TonB-linked outer membrane protein"/>
    <property type="match status" value="1"/>
</dbReference>
<dbReference type="InterPro" id="IPR023997">
    <property type="entry name" value="TonB-dep_OMP_SusC/RagA_CS"/>
</dbReference>
<dbReference type="EMBL" id="BJYS01000047">
    <property type="protein sequence ID" value="GEO06971.1"/>
    <property type="molecule type" value="Genomic_DNA"/>
</dbReference>
<gene>
    <name evidence="10" type="ORF">AAE02nite_46350</name>
</gene>
<dbReference type="InterPro" id="IPR008969">
    <property type="entry name" value="CarboxyPept-like_regulatory"/>
</dbReference>
<dbReference type="NCBIfam" id="TIGR04056">
    <property type="entry name" value="OMP_RagA_SusC"/>
    <property type="match status" value="1"/>
</dbReference>
<dbReference type="NCBIfam" id="TIGR04057">
    <property type="entry name" value="SusC_RagA_signa"/>
    <property type="match status" value="1"/>
</dbReference>
<dbReference type="GO" id="GO:0044718">
    <property type="term" value="P:siderophore transmembrane transport"/>
    <property type="evidence" value="ECO:0007669"/>
    <property type="project" value="TreeGrafter"/>
</dbReference>
<keyword evidence="5" id="KW-0732">Signal</keyword>
<dbReference type="PANTHER" id="PTHR30069:SF29">
    <property type="entry name" value="HEMOGLOBIN AND HEMOGLOBIN-HAPTOGLOBIN-BINDING PROTEIN 1-RELATED"/>
    <property type="match status" value="1"/>
</dbReference>
<evidence type="ECO:0000256" key="8">
    <source>
        <dbReference type="PROSITE-ProRule" id="PRU01360"/>
    </source>
</evidence>
<dbReference type="GO" id="GO:0009279">
    <property type="term" value="C:cell outer membrane"/>
    <property type="evidence" value="ECO:0007669"/>
    <property type="project" value="UniProtKB-SubCell"/>
</dbReference>
<keyword evidence="11" id="KW-1185">Reference proteome</keyword>
<comment type="similarity">
    <text evidence="8">Belongs to the TonB-dependent receptor family.</text>
</comment>
<dbReference type="PROSITE" id="PS52016">
    <property type="entry name" value="TONB_DEPENDENT_REC_3"/>
    <property type="match status" value="1"/>
</dbReference>
<evidence type="ECO:0000256" key="1">
    <source>
        <dbReference type="ARBA" id="ARBA00004571"/>
    </source>
</evidence>
<dbReference type="InterPro" id="IPR036942">
    <property type="entry name" value="Beta-barrel_TonB_sf"/>
</dbReference>
<name>A0A512B4W3_9BACT</name>
<comment type="caution">
    <text evidence="10">The sequence shown here is derived from an EMBL/GenBank/DDBJ whole genome shotgun (WGS) entry which is preliminary data.</text>
</comment>
<dbReference type="InterPro" id="IPR012910">
    <property type="entry name" value="Plug_dom"/>
</dbReference>
<evidence type="ECO:0000256" key="4">
    <source>
        <dbReference type="ARBA" id="ARBA00022692"/>
    </source>
</evidence>
<proteinExistence type="inferred from homology"/>
<dbReference type="InterPro" id="IPR037066">
    <property type="entry name" value="Plug_dom_sf"/>
</dbReference>
<keyword evidence="7 8" id="KW-0998">Cell outer membrane</keyword>
<dbReference type="Pfam" id="PF13715">
    <property type="entry name" value="CarbopepD_reg_2"/>
    <property type="match status" value="1"/>
</dbReference>
<dbReference type="SUPFAM" id="SSF56935">
    <property type="entry name" value="Porins"/>
    <property type="match status" value="1"/>
</dbReference>
<accession>A0A512B4W3</accession>
<keyword evidence="4 8" id="KW-0812">Transmembrane</keyword>
<comment type="subcellular location">
    <subcellularLocation>
        <location evidence="1 8">Cell outer membrane</location>
        <topology evidence="1 8">Multi-pass membrane protein</topology>
    </subcellularLocation>
</comment>
<dbReference type="Gene3D" id="2.170.130.10">
    <property type="entry name" value="TonB-dependent receptor, plug domain"/>
    <property type="match status" value="1"/>
</dbReference>
<keyword evidence="6 8" id="KW-0472">Membrane</keyword>
<evidence type="ECO:0000313" key="11">
    <source>
        <dbReference type="Proteomes" id="UP000321532"/>
    </source>
</evidence>
<dbReference type="Gene3D" id="2.60.40.1120">
    <property type="entry name" value="Carboxypeptidase-like, regulatory domain"/>
    <property type="match status" value="1"/>
</dbReference>
<dbReference type="PANTHER" id="PTHR30069">
    <property type="entry name" value="TONB-DEPENDENT OUTER MEMBRANE RECEPTOR"/>
    <property type="match status" value="1"/>
</dbReference>
<dbReference type="InterPro" id="IPR023996">
    <property type="entry name" value="TonB-dep_OMP_SusC/RagA"/>
</dbReference>
<evidence type="ECO:0000256" key="5">
    <source>
        <dbReference type="ARBA" id="ARBA00022729"/>
    </source>
</evidence>
<feature type="domain" description="TonB-dependent receptor plug" evidence="9">
    <location>
        <begin position="103"/>
        <end position="208"/>
    </location>
</feature>
<dbReference type="Gene3D" id="2.40.170.20">
    <property type="entry name" value="TonB-dependent receptor, beta-barrel domain"/>
    <property type="match status" value="1"/>
</dbReference>
<organism evidence="10 11">
    <name type="scientific">Adhaeribacter aerolatus</name>
    <dbReference type="NCBI Taxonomy" id="670289"/>
    <lineage>
        <taxon>Bacteria</taxon>
        <taxon>Pseudomonadati</taxon>
        <taxon>Bacteroidota</taxon>
        <taxon>Cytophagia</taxon>
        <taxon>Cytophagales</taxon>
        <taxon>Hymenobacteraceae</taxon>
        <taxon>Adhaeribacter</taxon>
    </lineage>
</organism>
<evidence type="ECO:0000256" key="6">
    <source>
        <dbReference type="ARBA" id="ARBA00023136"/>
    </source>
</evidence>
<evidence type="ECO:0000259" key="9">
    <source>
        <dbReference type="Pfam" id="PF07715"/>
    </source>
</evidence>
<evidence type="ECO:0000313" key="10">
    <source>
        <dbReference type="EMBL" id="GEO06971.1"/>
    </source>
</evidence>
<dbReference type="Pfam" id="PF07715">
    <property type="entry name" value="Plug"/>
    <property type="match status" value="1"/>
</dbReference>
<dbReference type="GO" id="GO:0015344">
    <property type="term" value="F:siderophore uptake transmembrane transporter activity"/>
    <property type="evidence" value="ECO:0007669"/>
    <property type="project" value="TreeGrafter"/>
</dbReference>
<sequence>MAVAGVYAQGTSIRGKVTAETGESLPGVTILQKGTTNGTTTDTEGNYALSLSSSSGTLVFSFIGYETKEVNFSANQTTLNIRLEADAKALEEVVVVGYGTQKKETVTGAVTSVKGAEVTKSPALNVANNLAGRLPGLTTVGSSGEPGYDGVRLRIRGVNTFGKADPLVVVDGVPGRSLERIDPNTIESISVLKDASAAIYGAQAANGVILITTKRGKTGKPTITASFNQGYGRPTRIPDMANAAEYATMLNEIDQYAGKAPRFQPADIQKFQDGSDPWGHPDTDWFREVLKPWSGQNQGNVSVSGGSEAMKYFVSLTSRTQDGFYFNSGTKYNQYDFRSNLDGNITKNISLGVDLSGRMEDRNFPTRSAGSIFRMVMRGKPNLPAYWPDGTPGPDIEYGDNPVVVSTKATGYDRDKRYVMNSNFKLNVQLPWVKGLSFTSNAAIDKGVRFNKTFQTPWYLYSWDGKTMDANGKPVLVKGKKGFEDPRLNQYMEDNLGILLNGLLNYERTFATDHGFKFLVGIERITNSGDNFNAFRRNFTSTAIDQLFAGAVDQFTSNTGSGYNRGRLNYFGRANYDFKAKYLAEFVWRYQASYIFEKSSRFGFFPGVSLGYVVSQENFWKNITPVNYFKLRASWGKTGFDEVSFEDVLQEYRYLTTYGLGGLAFVDNGGANFNPTLYENGVPNANTTWEKALQRNIGFDAELLDGKVSITADYFNNQRSDILWRRNASIPLSTGMQLPPENIGKTANRGFDFNIDYKNNINGDFTYSVGLNGGYAKNKIVFWDEAPGNPDYQLSTGRPIGSPLYYQAIGIFKDQAAVDAYPHWSGARPGDVIFEDVNKDSKIDANDRVRMPKSDIPTWTGGLNLNIGFKGFDFTALVQGAAGAARYITTESGEIGNFLQSFHDNRWTPENPNASGPRTFNRSNEYWMSQQNTFWFRKTDYVRLKNIEIGYSLPAFTQKWGIQRLRIYTNAYNLLTYSPDYKDFDPELGSGSGQGYPLQKIINGGLSVNF</sequence>
<evidence type="ECO:0000256" key="3">
    <source>
        <dbReference type="ARBA" id="ARBA00022452"/>
    </source>
</evidence>
<evidence type="ECO:0000256" key="2">
    <source>
        <dbReference type="ARBA" id="ARBA00022448"/>
    </source>
</evidence>
<dbReference type="AlphaFoldDB" id="A0A512B4W3"/>
<protein>
    <submittedName>
        <fullName evidence="10">SusC/RagA family TonB-linked outer membrane protein</fullName>
    </submittedName>
</protein>
<dbReference type="Proteomes" id="UP000321532">
    <property type="component" value="Unassembled WGS sequence"/>
</dbReference>